<feature type="compositionally biased region" description="Polar residues" evidence="5">
    <location>
        <begin position="139"/>
        <end position="162"/>
    </location>
</feature>
<protein>
    <recommendedName>
        <fullName evidence="2">separase</fullName>
        <ecNumber evidence="2">3.4.22.49</ecNumber>
    </recommendedName>
</protein>
<keyword evidence="8" id="KW-1185">Reference proteome</keyword>
<sequence length="2126" mass="232267">MDTPLTQADAVRSAVSSVATCSPATSALLKTLLLPKDETSTVNESNARAGSKAAHPARSRANTVARGPSKGAKAAPPAAENGLSVRDRAALATHVVNATLKALGEAAKPTSAPAEPATPAKRPADEQDLVKSATKRTLQRSSSVPMTPLQPRSLNRTSTTPISPMHARSPSRSSTTANILATVECARVALAALRQLAATGKITLAELQLETGMSALVGRLISLNLPEQAIKELRILKKRLDGGLAPEAKKSARVHNAEPKNAAHVFSDILDYGEVKASGPKLLLVITTQIQALRILAMTKKPSAIEAAVPYLRQGYASSPLSLLRTAVHEDGADVGKIARQMETVAQCLLSLTPNVSGKDDGLAQESRLSISPASAFELQALALEARLHWWGMVKHEGDAEKDIITPLSRCLSAYIRRTSESPKSSYAFCSDICNRINKQLHSQSLHPSRGSRLPFASICQTLLTLARDAQQTRDAIMWATRLRGAMSPDDESIAKTCSIAAQLLSLHLKQPATYLSDDQLLKEVVAGIQGPLRGDTTELDELLTNICAARKAAMQVLLTVIRGDSAFQPSPAMKELLETFILQCPRFCLRWLGKPPGPKGSTKDYIRYEQRRQLMLQYLQHILDSAFMIIKSCLEQSRLSWELMDSVLSDCNTLLEYTGNIGASDVSASYYVKISHFYYLQYSCLRQRSGDPKDVAPLRALRRSVECVKNRTSAEKEKAQLILKLERMADLCRTLGRAEEALGALQTIRASLLEDGILQSVANALSTESPAVAWFNNGKADALSRALLAIAKMEPVWIDWTVDLSEAERAAALEHRLRFIVLKEGAKNGDVTLEHPVVDALLRIYIPTRYPIRRFRVLLLLLCTALGDSIRAPELLSVVKDAAQVEENGDLREDSGLLGFVPHLKALYDSLAAAIHAYQDYQALERSISAWRGILKASQDSTTLEKAVDDVPGLLGHLQSVADFLHMKGRDGMLATVLELIADLARVAQGPRPEDVAEHSSCLALQYTSLGQSSKAEQVFLNTQEYIGDQLRGEALAKFHLAFAEHSLALNNFRQADEHLSQAQLALSTESVPRRHDKVERSRLIANACYLHSLVALERGDSHYALVYSRDSVRILFQDWVKLESRLVRQASPEQSQLEDHTLDVSAVDLMGENQQHSTGPEFWRLFRCLYRNVFRLSSLYAHLGMFQETMYYAEQALKMAKMVGSEFYNAECAAWIGSVSWRAANSAKSLEMLQHAAALLPDDHQSYSAATLACQISSMYLSQDRFEEAGLLLARAETIAQSLATAPAADEQPADAAANENKTAKLSTAQKPARGGRKAPARPVRRAPVKKTKAPVSTKAVAAAAPKPPASSVENAQLAKLWASILVQKAISKLRQKEWAAAQAVLAEAKAASKASGLLPTRHVAMASCLVGMSMEQMAQDPVFSVIQDSTISFPALAGSDKASPARPSPLKVLSPTKKPRGAAPAGQGEAARETGSRLYVEHLREAHDYLLEAHSMAALSGDASLIHRISGMLQNVALFLAATSTKAKAAIHSAQTSYSVELARNLTWRRERKALVQEKSAPKTDGLEWPPALHSASTRRSSLGFSVDLHKIQRDYIDIVPASWNVISISLSDGNHDLCITKLQAGQTPFVIRLPLERATSRDADSDVFDFQQGRAELLDIIKLVNKTCHDSRDMTVKGAKNAWWAEREALDGRLKDLLMNVEKIWLGGFRGIFSQHMRRPELLARFQRDFVTVLDKHLPSRRQVRGKKTKAAQTPRVTLDTNVLELFIGLGDATQPDCDFDEELTDLLYFVVDILQFYGERNAYDEIPFDAIAVETLEALHAYHTAANAAEETTPNVHTILLLDKALHIFPWESLPCMQGLAISRMPSLACLRRLILDRRQRCTADNDGWDAAPEGEGHHASLKKGTYILNPSADLVSTQFTFSQALDTHLPSSSADSSSWKRIIARPPTEAEFSTALTDSDILLYFGHGSGAQYIRGRTIRRLDRCRATVLLMGCSSAALLEAGEFEPSGPVWNYMMAGCPAVVGTLWDVTDRDIDRFAAGVLEGWGVLPRGAVKLDERGKGKSHRGGKGSESAVAASTGGGYGNASLVEAVARAREERCRFRYVTAAAAVVYGIPVYVER</sequence>
<feature type="region of interest" description="Disordered" evidence="5">
    <location>
        <begin position="2063"/>
        <end position="2082"/>
    </location>
</feature>
<feature type="domain" description="Peptidase C50" evidence="6">
    <location>
        <begin position="1907"/>
        <end position="2011"/>
    </location>
</feature>
<evidence type="ECO:0000313" key="7">
    <source>
        <dbReference type="EMBL" id="KAK3301927.1"/>
    </source>
</evidence>
<feature type="region of interest" description="Disordered" evidence="5">
    <location>
        <begin position="105"/>
        <end position="174"/>
    </location>
</feature>
<evidence type="ECO:0000256" key="5">
    <source>
        <dbReference type="SAM" id="MobiDB-lite"/>
    </source>
</evidence>
<dbReference type="RefSeq" id="XP_062717707.1">
    <property type="nucleotide sequence ID" value="XM_062863649.1"/>
</dbReference>
<reference evidence="7" key="2">
    <citation type="submission" date="2023-06" db="EMBL/GenBank/DDBJ databases">
        <authorList>
            <consortium name="Lawrence Berkeley National Laboratory"/>
            <person name="Mondo S.J."/>
            <person name="Hensen N."/>
            <person name="Bonometti L."/>
            <person name="Westerberg I."/>
            <person name="Brannstrom I.O."/>
            <person name="Guillou S."/>
            <person name="Cros-Aarteil S."/>
            <person name="Calhoun S."/>
            <person name="Haridas S."/>
            <person name="Kuo A."/>
            <person name="Pangilinan J."/>
            <person name="Riley R."/>
            <person name="Labutti K."/>
            <person name="Andreopoulos B."/>
            <person name="Lipzen A."/>
            <person name="Chen C."/>
            <person name="Yanf M."/>
            <person name="Daum C."/>
            <person name="Ng V."/>
            <person name="Clum A."/>
            <person name="Steindorff A."/>
            <person name="Ohm R."/>
            <person name="Martin F."/>
            <person name="Silar P."/>
            <person name="Natvig D."/>
            <person name="Lalanne C."/>
            <person name="Gautier V."/>
            <person name="Ament-Velasquez S.L."/>
            <person name="Kruys A."/>
            <person name="Hutchinson M.I."/>
            <person name="Powell A.J."/>
            <person name="Barry K."/>
            <person name="Miller A.N."/>
            <person name="Grigoriev I.V."/>
            <person name="Debuchy R."/>
            <person name="Gladieux P."/>
            <person name="Thoren M.H."/>
            <person name="Johannesson H."/>
        </authorList>
    </citation>
    <scope>NUCLEOTIDE SEQUENCE</scope>
    <source>
        <strain evidence="7">CBS 333.67</strain>
    </source>
</reference>
<reference evidence="7" key="1">
    <citation type="journal article" date="2023" name="Mol. Phylogenet. Evol.">
        <title>Genome-scale phylogeny and comparative genomics of the fungal order Sordariales.</title>
        <authorList>
            <person name="Hensen N."/>
            <person name="Bonometti L."/>
            <person name="Westerberg I."/>
            <person name="Brannstrom I.O."/>
            <person name="Guillou S."/>
            <person name="Cros-Aarteil S."/>
            <person name="Calhoun S."/>
            <person name="Haridas S."/>
            <person name="Kuo A."/>
            <person name="Mondo S."/>
            <person name="Pangilinan J."/>
            <person name="Riley R."/>
            <person name="LaButti K."/>
            <person name="Andreopoulos B."/>
            <person name="Lipzen A."/>
            <person name="Chen C."/>
            <person name="Yan M."/>
            <person name="Daum C."/>
            <person name="Ng V."/>
            <person name="Clum A."/>
            <person name="Steindorff A."/>
            <person name="Ohm R.A."/>
            <person name="Martin F."/>
            <person name="Silar P."/>
            <person name="Natvig D.O."/>
            <person name="Lalanne C."/>
            <person name="Gautier V."/>
            <person name="Ament-Velasquez S.L."/>
            <person name="Kruys A."/>
            <person name="Hutchinson M.I."/>
            <person name="Powell A.J."/>
            <person name="Barry K."/>
            <person name="Miller A.N."/>
            <person name="Grigoriev I.V."/>
            <person name="Debuchy R."/>
            <person name="Gladieux P."/>
            <person name="Hiltunen Thoren M."/>
            <person name="Johannesson H."/>
        </authorList>
    </citation>
    <scope>NUCLEOTIDE SEQUENCE</scope>
    <source>
        <strain evidence="7">CBS 333.67</strain>
    </source>
</reference>
<dbReference type="EC" id="3.4.22.49" evidence="2"/>
<feature type="compositionally biased region" description="Basic residues" evidence="5">
    <location>
        <begin position="1316"/>
        <end position="1335"/>
    </location>
</feature>
<feature type="compositionally biased region" description="Low complexity" evidence="5">
    <location>
        <begin position="1336"/>
        <end position="1345"/>
    </location>
</feature>
<evidence type="ECO:0000259" key="6">
    <source>
        <dbReference type="PROSITE" id="PS51700"/>
    </source>
</evidence>
<evidence type="ECO:0000256" key="3">
    <source>
        <dbReference type="ARBA" id="ARBA00022801"/>
    </source>
</evidence>
<dbReference type="PANTHER" id="PTHR12792:SF0">
    <property type="entry name" value="SEPARIN"/>
    <property type="match status" value="1"/>
</dbReference>
<feature type="compositionally biased region" description="Low complexity" evidence="5">
    <location>
        <begin position="105"/>
        <end position="121"/>
    </location>
</feature>
<feature type="region of interest" description="Disordered" evidence="5">
    <location>
        <begin position="38"/>
        <end position="81"/>
    </location>
</feature>
<proteinExistence type="predicted"/>
<dbReference type="GO" id="GO:0072686">
    <property type="term" value="C:mitotic spindle"/>
    <property type="evidence" value="ECO:0007669"/>
    <property type="project" value="TreeGrafter"/>
</dbReference>
<comment type="catalytic activity">
    <reaction evidence="1">
        <text>All bonds known to be hydrolyzed by this endopeptidase have arginine in P1 and an acidic residue in P4. P6 is often occupied by an acidic residue or by a hydroxy-amino-acid residue, the phosphorylation of which enhances cleavage.</text>
        <dbReference type="EC" id="3.4.22.49"/>
    </reaction>
</comment>
<evidence type="ECO:0000256" key="2">
    <source>
        <dbReference type="ARBA" id="ARBA00012489"/>
    </source>
</evidence>
<dbReference type="InterPro" id="IPR030397">
    <property type="entry name" value="SEPARIN_core_dom"/>
</dbReference>
<accession>A0AAJ0GL65</accession>
<dbReference type="GO" id="GO:0051307">
    <property type="term" value="P:meiotic chromosome separation"/>
    <property type="evidence" value="ECO:0007669"/>
    <property type="project" value="TreeGrafter"/>
</dbReference>
<dbReference type="GO" id="GO:0044732">
    <property type="term" value="C:mitotic spindle pole body"/>
    <property type="evidence" value="ECO:0007669"/>
    <property type="project" value="TreeGrafter"/>
</dbReference>
<feature type="region of interest" description="Disordered" evidence="5">
    <location>
        <begin position="1440"/>
        <end position="1477"/>
    </location>
</feature>
<dbReference type="PROSITE" id="PS51700">
    <property type="entry name" value="SEPARIN"/>
    <property type="match status" value="1"/>
</dbReference>
<dbReference type="GO" id="GO:0005634">
    <property type="term" value="C:nucleus"/>
    <property type="evidence" value="ECO:0007669"/>
    <property type="project" value="InterPro"/>
</dbReference>
<feature type="region of interest" description="Disordered" evidence="5">
    <location>
        <begin position="1286"/>
        <end position="1345"/>
    </location>
</feature>
<feature type="compositionally biased region" description="Low complexity" evidence="5">
    <location>
        <begin position="1286"/>
        <end position="1303"/>
    </location>
</feature>
<dbReference type="GO" id="GO:0006508">
    <property type="term" value="P:proteolysis"/>
    <property type="evidence" value="ECO:0007669"/>
    <property type="project" value="InterPro"/>
</dbReference>
<evidence type="ECO:0000256" key="1">
    <source>
        <dbReference type="ARBA" id="ARBA00000451"/>
    </source>
</evidence>
<organism evidence="7 8">
    <name type="scientific">Chaetomium strumarium</name>
    <dbReference type="NCBI Taxonomy" id="1170767"/>
    <lineage>
        <taxon>Eukaryota</taxon>
        <taxon>Fungi</taxon>
        <taxon>Dikarya</taxon>
        <taxon>Ascomycota</taxon>
        <taxon>Pezizomycotina</taxon>
        <taxon>Sordariomycetes</taxon>
        <taxon>Sordariomycetidae</taxon>
        <taxon>Sordariales</taxon>
        <taxon>Chaetomiaceae</taxon>
        <taxon>Chaetomium</taxon>
    </lineage>
</organism>
<evidence type="ECO:0000313" key="8">
    <source>
        <dbReference type="Proteomes" id="UP001273166"/>
    </source>
</evidence>
<dbReference type="EMBL" id="JAUDZG010000007">
    <property type="protein sequence ID" value="KAK3301927.1"/>
    <property type="molecule type" value="Genomic_DNA"/>
</dbReference>
<dbReference type="Proteomes" id="UP001273166">
    <property type="component" value="Unassembled WGS sequence"/>
</dbReference>
<dbReference type="GO" id="GO:0005737">
    <property type="term" value="C:cytoplasm"/>
    <property type="evidence" value="ECO:0007669"/>
    <property type="project" value="TreeGrafter"/>
</dbReference>
<gene>
    <name evidence="7" type="ORF">B0T15DRAFT_286819</name>
</gene>
<dbReference type="SUPFAM" id="SSF48452">
    <property type="entry name" value="TPR-like"/>
    <property type="match status" value="1"/>
</dbReference>
<dbReference type="Gene3D" id="1.25.40.10">
    <property type="entry name" value="Tetratricopeptide repeat domain"/>
    <property type="match status" value="1"/>
</dbReference>
<dbReference type="InterPro" id="IPR005314">
    <property type="entry name" value="Peptidase_C50"/>
</dbReference>
<evidence type="ECO:0000256" key="4">
    <source>
        <dbReference type="ARBA" id="ARBA00022829"/>
    </source>
</evidence>
<feature type="compositionally biased region" description="Low complexity" evidence="5">
    <location>
        <begin position="65"/>
        <end position="79"/>
    </location>
</feature>
<dbReference type="Pfam" id="PF03568">
    <property type="entry name" value="Separin_C"/>
    <property type="match status" value="1"/>
</dbReference>
<dbReference type="InterPro" id="IPR011990">
    <property type="entry name" value="TPR-like_helical_dom_sf"/>
</dbReference>
<keyword evidence="3" id="KW-0378">Hydrolase</keyword>
<dbReference type="GeneID" id="87882478"/>
<dbReference type="GO" id="GO:0004197">
    <property type="term" value="F:cysteine-type endopeptidase activity"/>
    <property type="evidence" value="ECO:0007669"/>
    <property type="project" value="InterPro"/>
</dbReference>
<comment type="caution">
    <text evidence="7">The sequence shown here is derived from an EMBL/GenBank/DDBJ whole genome shotgun (WGS) entry which is preliminary data.</text>
</comment>
<keyword evidence="4" id="KW-0159">Chromosome partition</keyword>
<dbReference type="PANTHER" id="PTHR12792">
    <property type="entry name" value="EXTRA SPINDLE POLES 1-RELATED"/>
    <property type="match status" value="1"/>
</dbReference>
<name>A0AAJ0GL65_9PEZI</name>